<dbReference type="NCBIfam" id="TIGR04335">
    <property type="entry name" value="AmmeMemoSam_A"/>
    <property type="match status" value="1"/>
</dbReference>
<accession>A0ABV7H691</accession>
<proteinExistence type="predicted"/>
<dbReference type="Gene3D" id="3.30.700.20">
    <property type="entry name" value="Hypothetical protein ph0010, domain 1"/>
    <property type="match status" value="1"/>
</dbReference>
<evidence type="ECO:0000313" key="3">
    <source>
        <dbReference type="Proteomes" id="UP001595476"/>
    </source>
</evidence>
<name>A0ABV7H691_9GAMM</name>
<feature type="domain" description="AMMECR1" evidence="1">
    <location>
        <begin position="9"/>
        <end position="189"/>
    </location>
</feature>
<reference evidence="3" key="1">
    <citation type="journal article" date="2019" name="Int. J. Syst. Evol. Microbiol.">
        <title>The Global Catalogue of Microorganisms (GCM) 10K type strain sequencing project: providing services to taxonomists for standard genome sequencing and annotation.</title>
        <authorList>
            <consortium name="The Broad Institute Genomics Platform"/>
            <consortium name="The Broad Institute Genome Sequencing Center for Infectious Disease"/>
            <person name="Wu L."/>
            <person name="Ma J."/>
        </authorList>
    </citation>
    <scope>NUCLEOTIDE SEQUENCE [LARGE SCALE GENOMIC DNA]</scope>
    <source>
        <strain evidence="3">KCTC 52438</strain>
    </source>
</reference>
<gene>
    <name evidence="2" type="primary">amrA</name>
    <name evidence="2" type="ORF">ACFOEK_00050</name>
</gene>
<sequence length="189" mass="21079">MPCFELSPPQQHTLLTLARESIAYGLQHGCALTVTSSAYEEPLQEMASCFVTLHLHGELKGCIGSLTAYQPLVADVVEHAYASAFRDSRFSPVTQADLPHLNIEISVISPQIEIPCHSEAELLSKLTPFKDGITIRDGFATATFLPTVWEQLPDKVQFLDHLRLKAGLARKHWSDQLTAYRYHTLSFSE</sequence>
<evidence type="ECO:0000259" key="1">
    <source>
        <dbReference type="PROSITE" id="PS51112"/>
    </source>
</evidence>
<dbReference type="RefSeq" id="WP_386714298.1">
    <property type="nucleotide sequence ID" value="NZ_JBHRSZ010000001.1"/>
</dbReference>
<dbReference type="InterPro" id="IPR002733">
    <property type="entry name" value="AMMECR1_domain"/>
</dbReference>
<dbReference type="SUPFAM" id="SSF143447">
    <property type="entry name" value="AMMECR1-like"/>
    <property type="match status" value="1"/>
</dbReference>
<dbReference type="InterPro" id="IPR027485">
    <property type="entry name" value="AMMECR1_N"/>
</dbReference>
<protein>
    <submittedName>
        <fullName evidence="2">AmmeMemoRadiSam system protein A</fullName>
    </submittedName>
</protein>
<organism evidence="2 3">
    <name type="scientific">Litoribrevibacter euphylliae</name>
    <dbReference type="NCBI Taxonomy" id="1834034"/>
    <lineage>
        <taxon>Bacteria</taxon>
        <taxon>Pseudomonadati</taxon>
        <taxon>Pseudomonadota</taxon>
        <taxon>Gammaproteobacteria</taxon>
        <taxon>Oceanospirillales</taxon>
        <taxon>Oceanospirillaceae</taxon>
        <taxon>Litoribrevibacter</taxon>
    </lineage>
</organism>
<dbReference type="Proteomes" id="UP001595476">
    <property type="component" value="Unassembled WGS sequence"/>
</dbReference>
<dbReference type="EMBL" id="JBHRSZ010000001">
    <property type="protein sequence ID" value="MFC3149414.1"/>
    <property type="molecule type" value="Genomic_DNA"/>
</dbReference>
<dbReference type="InterPro" id="IPR036071">
    <property type="entry name" value="AMMECR1_dom_sf"/>
</dbReference>
<dbReference type="Gene3D" id="3.30.1490.150">
    <property type="entry name" value="Hypothetical protein ph0010, domain 2"/>
    <property type="match status" value="1"/>
</dbReference>
<keyword evidence="3" id="KW-1185">Reference proteome</keyword>
<dbReference type="PANTHER" id="PTHR13016:SF0">
    <property type="entry name" value="AMME SYNDROME CANDIDATE GENE 1 PROTEIN"/>
    <property type="match status" value="1"/>
</dbReference>
<dbReference type="PROSITE" id="PS51112">
    <property type="entry name" value="AMMECR1"/>
    <property type="match status" value="1"/>
</dbReference>
<comment type="caution">
    <text evidence="2">The sequence shown here is derived from an EMBL/GenBank/DDBJ whole genome shotgun (WGS) entry which is preliminary data.</text>
</comment>
<dbReference type="NCBIfam" id="TIGR00296">
    <property type="entry name" value="TIGR00296 family protein"/>
    <property type="match status" value="1"/>
</dbReference>
<evidence type="ECO:0000313" key="2">
    <source>
        <dbReference type="EMBL" id="MFC3149414.1"/>
    </source>
</evidence>
<dbReference type="PANTHER" id="PTHR13016">
    <property type="entry name" value="AMMECR1 HOMOLOG"/>
    <property type="match status" value="1"/>
</dbReference>
<dbReference type="InterPro" id="IPR023473">
    <property type="entry name" value="AMMECR1"/>
</dbReference>
<dbReference type="InterPro" id="IPR027623">
    <property type="entry name" value="AmmeMemoSam_A"/>
</dbReference>
<dbReference type="Pfam" id="PF01871">
    <property type="entry name" value="AMMECR1"/>
    <property type="match status" value="1"/>
</dbReference>